<reference evidence="2" key="1">
    <citation type="submission" date="2015-01" db="EMBL/GenBank/DDBJ databases">
        <title>Transcriptome Assembly of Fopius arisanus.</title>
        <authorList>
            <person name="Geib S."/>
        </authorList>
    </citation>
    <scope>NUCLEOTIDE SEQUENCE</scope>
</reference>
<feature type="compositionally biased region" description="Polar residues" evidence="1">
    <location>
        <begin position="124"/>
        <end position="133"/>
    </location>
</feature>
<dbReference type="EMBL" id="GBYB01014913">
    <property type="protein sequence ID" value="JAG84680.1"/>
    <property type="molecule type" value="Transcribed_RNA"/>
</dbReference>
<proteinExistence type="predicted"/>
<feature type="compositionally biased region" description="Basic and acidic residues" evidence="1">
    <location>
        <begin position="21"/>
        <end position="40"/>
    </location>
</feature>
<protein>
    <submittedName>
        <fullName evidence="2">BUD2 protein</fullName>
    </submittedName>
</protein>
<accession>A0A0C9QJD5</accession>
<organism evidence="2">
    <name type="scientific">Fopius arisanus</name>
    <dbReference type="NCBI Taxonomy" id="64838"/>
    <lineage>
        <taxon>Eukaryota</taxon>
        <taxon>Metazoa</taxon>
        <taxon>Ecdysozoa</taxon>
        <taxon>Arthropoda</taxon>
        <taxon>Hexapoda</taxon>
        <taxon>Insecta</taxon>
        <taxon>Pterygota</taxon>
        <taxon>Neoptera</taxon>
        <taxon>Endopterygota</taxon>
        <taxon>Hymenoptera</taxon>
        <taxon>Apocrita</taxon>
        <taxon>Ichneumonoidea</taxon>
        <taxon>Braconidae</taxon>
        <taxon>Opiinae</taxon>
        <taxon>Fopius</taxon>
    </lineage>
</organism>
<feature type="compositionally biased region" description="Polar residues" evidence="1">
    <location>
        <begin position="103"/>
        <end position="114"/>
    </location>
</feature>
<name>A0A0C9QJD5_9HYME</name>
<evidence type="ECO:0000313" key="2">
    <source>
        <dbReference type="EMBL" id="JAG84680.1"/>
    </source>
</evidence>
<feature type="region of interest" description="Disordered" evidence="1">
    <location>
        <begin position="1"/>
        <end position="64"/>
    </location>
</feature>
<feature type="region of interest" description="Disordered" evidence="1">
    <location>
        <begin position="78"/>
        <end position="142"/>
    </location>
</feature>
<sequence length="183" mass="19841">MATTSEVARGARRRTMIPRVRAGEARGVESSCPRRGESGRDSGLSSDNTTPTGSPPPRSQKIVVPPLSVVNSLVAARKGDNASRVSAARTSRILRSRPGADSPRSQDSMRTRQIASPFRPVFTGNGQSPSLSLDSGDEESPRLERCNYHQDIVSIKTGLLKLMRVVQEVIYHISPSSPRLITH</sequence>
<evidence type="ECO:0000256" key="1">
    <source>
        <dbReference type="SAM" id="MobiDB-lite"/>
    </source>
</evidence>
<dbReference type="AlphaFoldDB" id="A0A0C9QJD5"/>
<feature type="compositionally biased region" description="Polar residues" evidence="1">
    <location>
        <begin position="43"/>
        <end position="52"/>
    </location>
</feature>
<gene>
    <name evidence="2" type="primary">BUD2</name>
    <name evidence="2" type="ORF">g.39360</name>
</gene>